<evidence type="ECO:0000313" key="4">
    <source>
        <dbReference type="Proteomes" id="UP001610446"/>
    </source>
</evidence>
<keyword evidence="4" id="KW-1185">Reference proteome</keyword>
<dbReference type="PANTHER" id="PTHR37535:SF2">
    <property type="entry name" value="FINGER DOMAIN PROTEIN, PUTATIVE (AFU_ORTHOLOGUE AFUA_6G09300)-RELATED"/>
    <property type="match status" value="1"/>
</dbReference>
<dbReference type="InterPro" id="IPR013087">
    <property type="entry name" value="Znf_C2H2_type"/>
</dbReference>
<proteinExistence type="predicted"/>
<sequence>MRHSPQPVGSDDDSGSTTDVPDIFSADDATDESSDSASEPDSDNDPEDLSDDDSILDDEEERELPAAYFLQEAEYLDVSQLRQKRYSPRAQAKFCREGNYDPAERFRWLSGSEETVRFFKAFFSWRCSRRRNKKGGRTPGIRYKSSLETFWKWWHLVYKAEVGHGLSKDLIVKILDVLAIVAREKVLHSGRRPKATMYIKDVAEFARVLLSTIEMTFQFGWLRIQLLFCQLAAITEGAHDYTPGSLTCHFVDIHVIPYPKDMRVKCSICEEDLESKSALMNHAERKHGTVSRRPLSALGPI</sequence>
<dbReference type="PROSITE" id="PS00028">
    <property type="entry name" value="ZINC_FINGER_C2H2_1"/>
    <property type="match status" value="1"/>
</dbReference>
<feature type="compositionally biased region" description="Acidic residues" evidence="1">
    <location>
        <begin position="28"/>
        <end position="55"/>
    </location>
</feature>
<comment type="caution">
    <text evidence="3">The sequence shown here is derived from an EMBL/GenBank/DDBJ whole genome shotgun (WGS) entry which is preliminary data.</text>
</comment>
<name>A0ABR4JW71_9EURO</name>
<dbReference type="EMBL" id="JBFXLU010000084">
    <property type="protein sequence ID" value="KAL2844076.1"/>
    <property type="molecule type" value="Genomic_DNA"/>
</dbReference>
<feature type="domain" description="C2H2-type" evidence="2">
    <location>
        <begin position="266"/>
        <end position="287"/>
    </location>
</feature>
<dbReference type="PANTHER" id="PTHR37535">
    <property type="entry name" value="FLUG DOMAIN PROTEIN"/>
    <property type="match status" value="1"/>
</dbReference>
<gene>
    <name evidence="3" type="ORF">BJY01DRAFT_248321</name>
</gene>
<accession>A0ABR4JW71</accession>
<evidence type="ECO:0000259" key="2">
    <source>
        <dbReference type="PROSITE" id="PS00028"/>
    </source>
</evidence>
<dbReference type="Proteomes" id="UP001610446">
    <property type="component" value="Unassembled WGS sequence"/>
</dbReference>
<feature type="region of interest" description="Disordered" evidence="1">
    <location>
        <begin position="1"/>
        <end position="55"/>
    </location>
</feature>
<evidence type="ECO:0000313" key="3">
    <source>
        <dbReference type="EMBL" id="KAL2844076.1"/>
    </source>
</evidence>
<reference evidence="3 4" key="1">
    <citation type="submission" date="2024-07" db="EMBL/GenBank/DDBJ databases">
        <title>Section-level genome sequencing and comparative genomics of Aspergillus sections Usti and Cavernicolus.</title>
        <authorList>
            <consortium name="Lawrence Berkeley National Laboratory"/>
            <person name="Nybo J.L."/>
            <person name="Vesth T.C."/>
            <person name="Theobald S."/>
            <person name="Frisvad J.C."/>
            <person name="Larsen T.O."/>
            <person name="Kjaerboelling I."/>
            <person name="Rothschild-Mancinelli K."/>
            <person name="Lyhne E.K."/>
            <person name="Kogle M.E."/>
            <person name="Barry K."/>
            <person name="Clum A."/>
            <person name="Na H."/>
            <person name="Ledsgaard L."/>
            <person name="Lin J."/>
            <person name="Lipzen A."/>
            <person name="Kuo A."/>
            <person name="Riley R."/>
            <person name="Mondo S."/>
            <person name="Labutti K."/>
            <person name="Haridas S."/>
            <person name="Pangalinan J."/>
            <person name="Salamov A.A."/>
            <person name="Simmons B.A."/>
            <person name="Magnuson J.K."/>
            <person name="Chen J."/>
            <person name="Drula E."/>
            <person name="Henrissat B."/>
            <person name="Wiebenga A."/>
            <person name="Lubbers R.J."/>
            <person name="Gomes A.C."/>
            <person name="Makela M.R."/>
            <person name="Stajich J."/>
            <person name="Grigoriev I.V."/>
            <person name="Mortensen U.H."/>
            <person name="De Vries R.P."/>
            <person name="Baker S.E."/>
            <person name="Andersen M.R."/>
        </authorList>
    </citation>
    <scope>NUCLEOTIDE SEQUENCE [LARGE SCALE GENOMIC DNA]</scope>
    <source>
        <strain evidence="3 4">CBS 123904</strain>
    </source>
</reference>
<evidence type="ECO:0000256" key="1">
    <source>
        <dbReference type="SAM" id="MobiDB-lite"/>
    </source>
</evidence>
<organism evidence="3 4">
    <name type="scientific">Aspergillus pseudoustus</name>
    <dbReference type="NCBI Taxonomy" id="1810923"/>
    <lineage>
        <taxon>Eukaryota</taxon>
        <taxon>Fungi</taxon>
        <taxon>Dikarya</taxon>
        <taxon>Ascomycota</taxon>
        <taxon>Pezizomycotina</taxon>
        <taxon>Eurotiomycetes</taxon>
        <taxon>Eurotiomycetidae</taxon>
        <taxon>Eurotiales</taxon>
        <taxon>Aspergillaceae</taxon>
        <taxon>Aspergillus</taxon>
        <taxon>Aspergillus subgen. Nidulantes</taxon>
    </lineage>
</organism>
<protein>
    <recommendedName>
        <fullName evidence="2">C2H2-type domain-containing protein</fullName>
    </recommendedName>
</protein>